<feature type="coiled-coil region" evidence="2">
    <location>
        <begin position="134"/>
        <end position="161"/>
    </location>
</feature>
<evidence type="ECO:0000256" key="1">
    <source>
        <dbReference type="PROSITE-ProRule" id="PRU00169"/>
    </source>
</evidence>
<dbReference type="OrthoDB" id="9759601at2"/>
<evidence type="ECO:0000256" key="2">
    <source>
        <dbReference type="SAM" id="Coils"/>
    </source>
</evidence>
<dbReference type="SMART" id="SM00448">
    <property type="entry name" value="REC"/>
    <property type="match status" value="1"/>
</dbReference>
<keyword evidence="2" id="KW-0175">Coiled coil</keyword>
<name>A0A1V4HJ39_9BACL</name>
<evidence type="ECO:0000259" key="4">
    <source>
        <dbReference type="PROSITE" id="PS51832"/>
    </source>
</evidence>
<reference evidence="6" key="1">
    <citation type="submission" date="2016-07" db="EMBL/GenBank/DDBJ databases">
        <authorList>
            <person name="Florea S."/>
            <person name="Webb J.S."/>
            <person name="Jaromczyk J."/>
            <person name="Schardl C.L."/>
        </authorList>
    </citation>
    <scope>NUCLEOTIDE SEQUENCE [LARGE SCALE GENOMIC DNA]</scope>
    <source>
        <strain evidence="6">CY1</strain>
    </source>
</reference>
<dbReference type="Proteomes" id="UP000190626">
    <property type="component" value="Unassembled WGS sequence"/>
</dbReference>
<dbReference type="GO" id="GO:0000160">
    <property type="term" value="P:phosphorelay signal transduction system"/>
    <property type="evidence" value="ECO:0007669"/>
    <property type="project" value="InterPro"/>
</dbReference>
<feature type="domain" description="HD-GYP" evidence="4">
    <location>
        <begin position="155"/>
        <end position="346"/>
    </location>
</feature>
<dbReference type="InterPro" id="IPR037522">
    <property type="entry name" value="HD_GYP_dom"/>
</dbReference>
<dbReference type="SUPFAM" id="SSF109604">
    <property type="entry name" value="HD-domain/PDEase-like"/>
    <property type="match status" value="1"/>
</dbReference>
<gene>
    <name evidence="5" type="ORF">BC351_27625</name>
</gene>
<dbReference type="RefSeq" id="WP_079414176.1">
    <property type="nucleotide sequence ID" value="NZ_MBTG01000015.1"/>
</dbReference>
<dbReference type="Pfam" id="PF13487">
    <property type="entry name" value="HD_5"/>
    <property type="match status" value="1"/>
</dbReference>
<dbReference type="PANTHER" id="PTHR45228:SF1">
    <property type="entry name" value="CYCLIC DI-GMP PHOSPHODIESTERASE TM_0186"/>
    <property type="match status" value="1"/>
</dbReference>
<dbReference type="Gene3D" id="1.10.3210.10">
    <property type="entry name" value="Hypothetical protein af1432"/>
    <property type="match status" value="1"/>
</dbReference>
<comment type="caution">
    <text evidence="5">The sequence shown here is derived from an EMBL/GenBank/DDBJ whole genome shotgun (WGS) entry which is preliminary data.</text>
</comment>
<dbReference type="PROSITE" id="PS51832">
    <property type="entry name" value="HD_GYP"/>
    <property type="match status" value="1"/>
</dbReference>
<dbReference type="PROSITE" id="PS50110">
    <property type="entry name" value="RESPONSE_REGULATORY"/>
    <property type="match status" value="1"/>
</dbReference>
<dbReference type="InterPro" id="IPR006675">
    <property type="entry name" value="HDIG_dom"/>
</dbReference>
<dbReference type="EMBL" id="MBTG01000015">
    <property type="protein sequence ID" value="OPH56713.1"/>
    <property type="molecule type" value="Genomic_DNA"/>
</dbReference>
<protein>
    <submittedName>
        <fullName evidence="5">Two-component system response regulator</fullName>
    </submittedName>
</protein>
<accession>A0A1V4HJ39</accession>
<dbReference type="InterPro" id="IPR001789">
    <property type="entry name" value="Sig_transdc_resp-reg_receiver"/>
</dbReference>
<feature type="domain" description="Response regulatory" evidence="3">
    <location>
        <begin position="10"/>
        <end position="128"/>
    </location>
</feature>
<evidence type="ECO:0000313" key="6">
    <source>
        <dbReference type="Proteomes" id="UP000190626"/>
    </source>
</evidence>
<dbReference type="STRING" id="1469647.BC351_27625"/>
<dbReference type="InterPro" id="IPR003607">
    <property type="entry name" value="HD/PDEase_dom"/>
</dbReference>
<dbReference type="InterPro" id="IPR052020">
    <property type="entry name" value="Cyclic_di-GMP/3'3'-cGAMP_PDE"/>
</dbReference>
<dbReference type="SUPFAM" id="SSF52172">
    <property type="entry name" value="CheY-like"/>
    <property type="match status" value="1"/>
</dbReference>
<dbReference type="NCBIfam" id="TIGR00277">
    <property type="entry name" value="HDIG"/>
    <property type="match status" value="1"/>
</dbReference>
<dbReference type="Pfam" id="PF00072">
    <property type="entry name" value="Response_reg"/>
    <property type="match status" value="1"/>
</dbReference>
<keyword evidence="1" id="KW-0597">Phosphoprotein</keyword>
<proteinExistence type="predicted"/>
<evidence type="ECO:0000259" key="3">
    <source>
        <dbReference type="PROSITE" id="PS50110"/>
    </source>
</evidence>
<dbReference type="SMART" id="SM00471">
    <property type="entry name" value="HDc"/>
    <property type="match status" value="1"/>
</dbReference>
<dbReference type="PANTHER" id="PTHR45228">
    <property type="entry name" value="CYCLIC DI-GMP PHOSPHODIESTERASE TM_0186-RELATED"/>
    <property type="match status" value="1"/>
</dbReference>
<dbReference type="InterPro" id="IPR011006">
    <property type="entry name" value="CheY-like_superfamily"/>
</dbReference>
<dbReference type="Gene3D" id="3.40.50.2300">
    <property type="match status" value="1"/>
</dbReference>
<feature type="modified residue" description="4-aspartylphosphate" evidence="1">
    <location>
        <position position="60"/>
    </location>
</feature>
<keyword evidence="6" id="KW-1185">Reference proteome</keyword>
<dbReference type="AlphaFoldDB" id="A0A1V4HJ39"/>
<dbReference type="CDD" id="cd00077">
    <property type="entry name" value="HDc"/>
    <property type="match status" value="1"/>
</dbReference>
<sequence>MDELWLKGAKFLIIDDQEFNISLLERILRHAGFANLVSTMEPKQLEALYQEHQPDIILLDLHMPEMDGYKALEVLKGLKREGDYLPVLILTADVTQEAKKRVLHEGANDFITKPFDRTEVVLRIQNLLRTRYYHLQLQDQNQHLEKRVKERTKELKQAKFEILQVLGRTSEYRDDATGQHTQRVAQLAGQIASVLELSEHEVELIERATPFHDIGKIGIPDDILLKPGRFTPDEFEQMKMHTKIGANILEGSLFPVLNLARTIALTHHEKWDGTGYPNGLSGEEIPLAGRIVAIADFFDALTHVRPYKRAWTREEALDEIRKQSGSHFDPRVVDAFMGVVQMNDKQ</sequence>
<evidence type="ECO:0000313" key="5">
    <source>
        <dbReference type="EMBL" id="OPH56713.1"/>
    </source>
</evidence>
<organism evidence="5 6">
    <name type="scientific">Paenibacillus ferrarius</name>
    <dbReference type="NCBI Taxonomy" id="1469647"/>
    <lineage>
        <taxon>Bacteria</taxon>
        <taxon>Bacillati</taxon>
        <taxon>Bacillota</taxon>
        <taxon>Bacilli</taxon>
        <taxon>Bacillales</taxon>
        <taxon>Paenibacillaceae</taxon>
        <taxon>Paenibacillus</taxon>
    </lineage>
</organism>